<evidence type="ECO:0000256" key="3">
    <source>
        <dbReference type="ARBA" id="ARBA00023457"/>
    </source>
</evidence>
<comment type="similarity">
    <text evidence="3">Belongs to the Ahb/Nir family.</text>
</comment>
<evidence type="ECO:0000259" key="6">
    <source>
        <dbReference type="Pfam" id="PF17805"/>
    </source>
</evidence>
<dbReference type="GO" id="GO:0016829">
    <property type="term" value="F:lyase activity"/>
    <property type="evidence" value="ECO:0007669"/>
    <property type="project" value="UniProtKB-KW"/>
</dbReference>
<dbReference type="EMBL" id="DQZR01000147">
    <property type="protein sequence ID" value="HDM36309.1"/>
    <property type="molecule type" value="Genomic_DNA"/>
</dbReference>
<dbReference type="InterPro" id="IPR036390">
    <property type="entry name" value="WH_DNA-bd_sf"/>
</dbReference>
<dbReference type="InterPro" id="IPR040523">
    <property type="entry name" value="AsnC_trans_reg2"/>
</dbReference>
<feature type="domain" description="Siroheme decarboxylase NirL-like HTH" evidence="7">
    <location>
        <begin position="6"/>
        <end position="51"/>
    </location>
</feature>
<dbReference type="EC" id="4.1.1.111" evidence="4"/>
<accession>A0A7C1B7F6</accession>
<gene>
    <name evidence="8" type="ORF">ENG09_03520</name>
</gene>
<reference evidence="8" key="1">
    <citation type="journal article" date="2020" name="mSystems">
        <title>Genome- and Community-Level Interaction Insights into Carbon Utilization and Element Cycling Functions of Hydrothermarchaeota in Hydrothermal Sediment.</title>
        <authorList>
            <person name="Zhou Z."/>
            <person name="Liu Y."/>
            <person name="Xu W."/>
            <person name="Pan J."/>
            <person name="Luo Z.H."/>
            <person name="Li M."/>
        </authorList>
    </citation>
    <scope>NUCLEOTIDE SEQUENCE [LARGE SCALE GENOMIC DNA]</scope>
    <source>
        <strain evidence="8">HyVt-185</strain>
    </source>
</reference>
<dbReference type="SMART" id="SM00344">
    <property type="entry name" value="HTH_ASNC"/>
    <property type="match status" value="1"/>
</dbReference>
<comment type="pathway">
    <text evidence="2">Porphyrin-containing compound metabolism.</text>
</comment>
<sequence>MNEIQKRILNELQVGLPVVERPFFELSKRLGVDEDTLIQEIKLLLEEGYIRRIGPIIDTNKLGMVGALVAIAVPDDRVDQVAAFINRFDEVSHNYLRVADGIPYNLWFTISAKSQNELDRILDKIRENVNHPMITLPTRRIFKIGVEFRV</sequence>
<dbReference type="Gene3D" id="1.10.10.10">
    <property type="entry name" value="Winged helix-like DNA-binding domain superfamily/Winged helix DNA-binding domain"/>
    <property type="match status" value="1"/>
</dbReference>
<dbReference type="PANTHER" id="PTHR43413:SF1">
    <property type="entry name" value="SIROHEME DECARBOXYLASE NIRL SUBUNIT"/>
    <property type="match status" value="1"/>
</dbReference>
<dbReference type="SUPFAM" id="SSF46785">
    <property type="entry name" value="Winged helix' DNA-binding domain"/>
    <property type="match status" value="1"/>
</dbReference>
<protein>
    <recommendedName>
        <fullName evidence="4">siroheme decarboxylase</fullName>
        <ecNumber evidence="4">4.1.1.111</ecNumber>
    </recommendedName>
</protein>
<organism evidence="8">
    <name type="scientific">Candidatus Syntropharchaeum butanivorans</name>
    <dbReference type="NCBI Taxonomy" id="1839936"/>
    <lineage>
        <taxon>Archaea</taxon>
        <taxon>Methanobacteriati</taxon>
        <taxon>Methanobacteriota</taxon>
        <taxon>Stenosarchaea group</taxon>
        <taxon>Methanomicrobia</taxon>
        <taxon>Methanosarcinales</taxon>
        <taxon>ANME-2 cluster</taxon>
        <taxon>Candidatus Syntropharchaeum</taxon>
    </lineage>
</organism>
<evidence type="ECO:0000259" key="7">
    <source>
        <dbReference type="Pfam" id="PF22451"/>
    </source>
</evidence>
<dbReference type="AlphaFoldDB" id="A0A7C1B7F6"/>
<dbReference type="Proteomes" id="UP000885863">
    <property type="component" value="Unassembled WGS sequence"/>
</dbReference>
<dbReference type="Pfam" id="PF22451">
    <property type="entry name" value="NirdL-like_HTH"/>
    <property type="match status" value="1"/>
</dbReference>
<dbReference type="InterPro" id="IPR036388">
    <property type="entry name" value="WH-like_DNA-bd_sf"/>
</dbReference>
<dbReference type="Gene3D" id="3.30.70.3460">
    <property type="match status" value="1"/>
</dbReference>
<comment type="catalytic activity">
    <reaction evidence="5">
        <text>siroheme + 2 H(+) = 12,18-didecarboxysiroheme + 2 CO2</text>
        <dbReference type="Rhea" id="RHEA:19093"/>
        <dbReference type="ChEBI" id="CHEBI:15378"/>
        <dbReference type="ChEBI" id="CHEBI:16526"/>
        <dbReference type="ChEBI" id="CHEBI:60052"/>
        <dbReference type="ChEBI" id="CHEBI:140497"/>
        <dbReference type="EC" id="4.1.1.111"/>
    </reaction>
</comment>
<proteinExistence type="inferred from homology"/>
<dbReference type="InterPro" id="IPR019888">
    <property type="entry name" value="Tscrpt_reg_AsnC-like"/>
</dbReference>
<name>A0A7C1B7F6_9EURY</name>
<keyword evidence="1" id="KW-0456">Lyase</keyword>
<evidence type="ECO:0000256" key="2">
    <source>
        <dbReference type="ARBA" id="ARBA00023444"/>
    </source>
</evidence>
<comment type="caution">
    <text evidence="8">The sequence shown here is derived from an EMBL/GenBank/DDBJ whole genome shotgun (WGS) entry which is preliminary data.</text>
</comment>
<evidence type="ECO:0000256" key="1">
    <source>
        <dbReference type="ARBA" id="ARBA00023239"/>
    </source>
</evidence>
<evidence type="ECO:0000256" key="5">
    <source>
        <dbReference type="ARBA" id="ARBA00048470"/>
    </source>
</evidence>
<dbReference type="InterPro" id="IPR053953">
    <property type="entry name" value="NirdL-like_HTH"/>
</dbReference>
<feature type="domain" description="Siroheme decarboxylase AsnC-like ligand binding" evidence="6">
    <location>
        <begin position="61"/>
        <end position="143"/>
    </location>
</feature>
<dbReference type="Pfam" id="PF17805">
    <property type="entry name" value="AsnC_trans_reg2"/>
    <property type="match status" value="1"/>
</dbReference>
<evidence type="ECO:0000313" key="8">
    <source>
        <dbReference type="EMBL" id="HDM36309.1"/>
    </source>
</evidence>
<dbReference type="InterPro" id="IPR050684">
    <property type="entry name" value="HTH-Siroheme_Decarb"/>
</dbReference>
<evidence type="ECO:0000256" key="4">
    <source>
        <dbReference type="ARBA" id="ARBA00023471"/>
    </source>
</evidence>
<dbReference type="PANTHER" id="PTHR43413">
    <property type="entry name" value="TRANSCRIPTIONAL REGULATOR, ASNC FAMILY"/>
    <property type="match status" value="1"/>
</dbReference>